<keyword evidence="1" id="KW-0479">Metal-binding</keyword>
<keyword evidence="4" id="KW-1185">Reference proteome</keyword>
<dbReference type="GO" id="GO:0046872">
    <property type="term" value="F:metal ion binding"/>
    <property type="evidence" value="ECO:0007669"/>
    <property type="project" value="UniProtKB-KW"/>
</dbReference>
<proteinExistence type="predicted"/>
<dbReference type="PROSITE" id="PS50846">
    <property type="entry name" value="HMA_2"/>
    <property type="match status" value="1"/>
</dbReference>
<evidence type="ECO:0000313" key="3">
    <source>
        <dbReference type="EMBL" id="KAK9689910.1"/>
    </source>
</evidence>
<dbReference type="AlphaFoldDB" id="A0AAW1IKE6"/>
<dbReference type="InterPro" id="IPR036163">
    <property type="entry name" value="HMA_dom_sf"/>
</dbReference>
<sequence>MTTVTEMRVHMCCAGCESKIKKTLEKLKGVDEVDIDMGMQKVTVNGYADQKKILKAARKSGRRAELWQFPYQPELRSFTHQYPNQYLGDGQSVALYGAQPQASSSYNYFKHGYDGHEFHANYNNFMSSSSTSSIAGRRTGDVFSDENPHACSVM</sequence>
<evidence type="ECO:0000256" key="1">
    <source>
        <dbReference type="ARBA" id="ARBA00022723"/>
    </source>
</evidence>
<protein>
    <recommendedName>
        <fullName evidence="2">HMA domain-containing protein</fullName>
    </recommendedName>
</protein>
<dbReference type="Proteomes" id="UP001443914">
    <property type="component" value="Unassembled WGS sequence"/>
</dbReference>
<dbReference type="PANTHER" id="PTHR22814:SF351">
    <property type="entry name" value="HEAVY METAL-ASSOCIATED ISOPRENYLATED PLANT PROTEIN 28"/>
    <property type="match status" value="1"/>
</dbReference>
<gene>
    <name evidence="3" type="ORF">RND81_09G090200</name>
</gene>
<comment type="caution">
    <text evidence="3">The sequence shown here is derived from an EMBL/GenBank/DDBJ whole genome shotgun (WGS) entry which is preliminary data.</text>
</comment>
<dbReference type="Pfam" id="PF00403">
    <property type="entry name" value="HMA"/>
    <property type="match status" value="1"/>
</dbReference>
<dbReference type="PANTHER" id="PTHR22814">
    <property type="entry name" value="COPPER TRANSPORT PROTEIN ATOX1-RELATED"/>
    <property type="match status" value="1"/>
</dbReference>
<dbReference type="EMBL" id="JBDFQZ010000009">
    <property type="protein sequence ID" value="KAK9689910.1"/>
    <property type="molecule type" value="Genomic_DNA"/>
</dbReference>
<dbReference type="InterPro" id="IPR006121">
    <property type="entry name" value="HMA_dom"/>
</dbReference>
<dbReference type="SUPFAM" id="SSF55008">
    <property type="entry name" value="HMA, heavy metal-associated domain"/>
    <property type="match status" value="1"/>
</dbReference>
<accession>A0AAW1IKE6</accession>
<organism evidence="3 4">
    <name type="scientific">Saponaria officinalis</name>
    <name type="common">Common soapwort</name>
    <name type="synonym">Lychnis saponaria</name>
    <dbReference type="NCBI Taxonomy" id="3572"/>
    <lineage>
        <taxon>Eukaryota</taxon>
        <taxon>Viridiplantae</taxon>
        <taxon>Streptophyta</taxon>
        <taxon>Embryophyta</taxon>
        <taxon>Tracheophyta</taxon>
        <taxon>Spermatophyta</taxon>
        <taxon>Magnoliopsida</taxon>
        <taxon>eudicotyledons</taxon>
        <taxon>Gunneridae</taxon>
        <taxon>Pentapetalae</taxon>
        <taxon>Caryophyllales</taxon>
        <taxon>Caryophyllaceae</taxon>
        <taxon>Caryophylleae</taxon>
        <taxon>Saponaria</taxon>
    </lineage>
</organism>
<feature type="domain" description="HMA" evidence="2">
    <location>
        <begin position="2"/>
        <end position="65"/>
    </location>
</feature>
<dbReference type="CDD" id="cd00371">
    <property type="entry name" value="HMA"/>
    <property type="match status" value="1"/>
</dbReference>
<reference evidence="3" key="1">
    <citation type="submission" date="2024-03" db="EMBL/GenBank/DDBJ databases">
        <title>WGS assembly of Saponaria officinalis var. Norfolk2.</title>
        <authorList>
            <person name="Jenkins J."/>
            <person name="Shu S."/>
            <person name="Grimwood J."/>
            <person name="Barry K."/>
            <person name="Goodstein D."/>
            <person name="Schmutz J."/>
            <person name="Leebens-Mack J."/>
            <person name="Osbourn A."/>
        </authorList>
    </citation>
    <scope>NUCLEOTIDE SEQUENCE [LARGE SCALE GENOMIC DNA]</scope>
    <source>
        <strain evidence="3">JIC</strain>
    </source>
</reference>
<evidence type="ECO:0000259" key="2">
    <source>
        <dbReference type="PROSITE" id="PS50846"/>
    </source>
</evidence>
<evidence type="ECO:0000313" key="4">
    <source>
        <dbReference type="Proteomes" id="UP001443914"/>
    </source>
</evidence>
<name>A0AAW1IKE6_SAPOF</name>
<dbReference type="Gene3D" id="3.30.70.100">
    <property type="match status" value="1"/>
</dbReference>